<evidence type="ECO:0000256" key="2">
    <source>
        <dbReference type="SAM" id="Phobius"/>
    </source>
</evidence>
<reference evidence="4 5" key="2">
    <citation type="journal article" date="2011" name="J. Antibiot.">
        <title>Furaquinocins I and J: novel polyketide isoprenoid hybrid compounds from Streptomyces reveromyceticus SN-593.</title>
        <authorList>
            <person name="Panthee S."/>
            <person name="Takahashi S."/>
            <person name="Takagi H."/>
            <person name="Nogawa T."/>
            <person name="Oowada E."/>
            <person name="Uramoto M."/>
            <person name="Osada H."/>
        </authorList>
    </citation>
    <scope>NUCLEOTIDE SEQUENCE [LARGE SCALE GENOMIC DNA]</scope>
    <source>
        <strain evidence="4 5">SN-593</strain>
    </source>
</reference>
<evidence type="ECO:0000256" key="1">
    <source>
        <dbReference type="SAM" id="MobiDB-lite"/>
    </source>
</evidence>
<keyword evidence="2" id="KW-1133">Transmembrane helix</keyword>
<gene>
    <name evidence="4" type="ORF">RVR_6534</name>
</gene>
<accession>A0A7U3VQG7</accession>
<feature type="transmembrane region" description="Helical" evidence="2">
    <location>
        <begin position="61"/>
        <end position="83"/>
    </location>
</feature>
<sequence length="171" mass="17297">MRSRGGATTGGAWTGGATTGGSRAGSGYGSGRGRPRSGWSGARRGGAIAGRRSAGQASLEYLGMLPFLLLIALAGIQLGIAAYCGSQAGTAARTAARTAALHAPQGGTDNGSRAGEAAVSGWVNPDISWPVDTTEKVTARASVHIPSVLPGLHLFDPVQREATMPKEDWTP</sequence>
<keyword evidence="2" id="KW-0812">Transmembrane</keyword>
<dbReference type="Pfam" id="PF07811">
    <property type="entry name" value="TadE"/>
    <property type="match status" value="1"/>
</dbReference>
<name>A0A7U3VQG7_9ACTN</name>
<dbReference type="AlphaFoldDB" id="A0A7U3VQG7"/>
<protein>
    <recommendedName>
        <fullName evidence="3">TadE-like domain-containing protein</fullName>
    </recommendedName>
</protein>
<dbReference type="InterPro" id="IPR012495">
    <property type="entry name" value="TadE-like_dom"/>
</dbReference>
<proteinExistence type="predicted"/>
<reference evidence="4 5" key="3">
    <citation type="journal article" date="2011" name="Nat. Chem. Biol.">
        <title>Reveromycin A biosynthesis uses RevG and RevJ for stereospecific spiroacetal formation.</title>
        <authorList>
            <person name="Takahashi S."/>
            <person name="Toyoda A."/>
            <person name="Sekiyama Y."/>
            <person name="Takagi H."/>
            <person name="Nogawa T."/>
            <person name="Uramoto M."/>
            <person name="Suzuki R."/>
            <person name="Koshino H."/>
            <person name="Kumano T."/>
            <person name="Panthee S."/>
            <person name="Dairi T."/>
            <person name="Ishikawa J."/>
            <person name="Ikeda H."/>
            <person name="Sakaki Y."/>
            <person name="Osada H."/>
        </authorList>
    </citation>
    <scope>NUCLEOTIDE SEQUENCE [LARGE SCALE GENOMIC DNA]</scope>
    <source>
        <strain evidence="4 5">SN-593</strain>
    </source>
</reference>
<keyword evidence="5" id="KW-1185">Reference proteome</keyword>
<organism evidence="4 5">
    <name type="scientific">Actinacidiphila reveromycinica</name>
    <dbReference type="NCBI Taxonomy" id="659352"/>
    <lineage>
        <taxon>Bacteria</taxon>
        <taxon>Bacillati</taxon>
        <taxon>Actinomycetota</taxon>
        <taxon>Actinomycetes</taxon>
        <taxon>Kitasatosporales</taxon>
        <taxon>Streptomycetaceae</taxon>
        <taxon>Actinacidiphila</taxon>
    </lineage>
</organism>
<evidence type="ECO:0000313" key="5">
    <source>
        <dbReference type="Proteomes" id="UP000595703"/>
    </source>
</evidence>
<reference evidence="4 5" key="4">
    <citation type="journal article" date="2020" name="Sci. Rep.">
        <title>beta-carboline chemical signals induce reveromycin production through a LuxR family regulator in Streptomyces sp. SN-593.</title>
        <authorList>
            <person name="Panthee S."/>
            <person name="Kito N."/>
            <person name="Hayashi T."/>
            <person name="Shimizu T."/>
            <person name="Ishikawa J."/>
            <person name="Hamamoto H."/>
            <person name="Osada H."/>
            <person name="Takahashi S."/>
        </authorList>
    </citation>
    <scope>NUCLEOTIDE SEQUENCE [LARGE SCALE GENOMIC DNA]</scope>
    <source>
        <strain evidence="4 5">SN-593</strain>
    </source>
</reference>
<evidence type="ECO:0000313" key="4">
    <source>
        <dbReference type="EMBL" id="BBA99770.1"/>
    </source>
</evidence>
<dbReference type="RefSeq" id="WP_237404912.1">
    <property type="nucleotide sequence ID" value="NZ_AP018365.1"/>
</dbReference>
<dbReference type="EMBL" id="AP018365">
    <property type="protein sequence ID" value="BBA99770.1"/>
    <property type="molecule type" value="Genomic_DNA"/>
</dbReference>
<feature type="region of interest" description="Disordered" evidence="1">
    <location>
        <begin position="1"/>
        <end position="46"/>
    </location>
</feature>
<feature type="compositionally biased region" description="Gly residues" evidence="1">
    <location>
        <begin position="7"/>
        <end position="32"/>
    </location>
</feature>
<keyword evidence="2" id="KW-0472">Membrane</keyword>
<feature type="domain" description="TadE-like" evidence="3">
    <location>
        <begin position="55"/>
        <end position="97"/>
    </location>
</feature>
<reference evidence="4 5" key="1">
    <citation type="journal article" date="2010" name="J. Bacteriol.">
        <title>Biochemical characterization of a novel indole prenyltransferase from Streptomyces sp. SN-593.</title>
        <authorList>
            <person name="Takahashi S."/>
            <person name="Takagi H."/>
            <person name="Toyoda A."/>
            <person name="Uramoto M."/>
            <person name="Nogawa T."/>
            <person name="Ueki M."/>
            <person name="Sakaki Y."/>
            <person name="Osada H."/>
        </authorList>
    </citation>
    <scope>NUCLEOTIDE SEQUENCE [LARGE SCALE GENOMIC DNA]</scope>
    <source>
        <strain evidence="4 5">SN-593</strain>
    </source>
</reference>
<dbReference type="KEGG" id="arev:RVR_6534"/>
<evidence type="ECO:0000259" key="3">
    <source>
        <dbReference type="Pfam" id="PF07811"/>
    </source>
</evidence>
<dbReference type="Proteomes" id="UP000595703">
    <property type="component" value="Chromosome"/>
</dbReference>